<gene>
    <name evidence="1" type="ORF">FJTKL_07422</name>
</gene>
<name>A0ABR4EU06_9PEZI</name>
<evidence type="ECO:0000313" key="2">
    <source>
        <dbReference type="Proteomes" id="UP001600888"/>
    </source>
</evidence>
<organism evidence="1 2">
    <name type="scientific">Diaporthe vaccinii</name>
    <dbReference type="NCBI Taxonomy" id="105482"/>
    <lineage>
        <taxon>Eukaryota</taxon>
        <taxon>Fungi</taxon>
        <taxon>Dikarya</taxon>
        <taxon>Ascomycota</taxon>
        <taxon>Pezizomycotina</taxon>
        <taxon>Sordariomycetes</taxon>
        <taxon>Sordariomycetidae</taxon>
        <taxon>Diaporthales</taxon>
        <taxon>Diaporthaceae</taxon>
        <taxon>Diaporthe</taxon>
        <taxon>Diaporthe eres species complex</taxon>
    </lineage>
</organism>
<dbReference type="EMBL" id="JBAWTH010000027">
    <property type="protein sequence ID" value="KAL2285930.1"/>
    <property type="molecule type" value="Genomic_DNA"/>
</dbReference>
<evidence type="ECO:0000313" key="1">
    <source>
        <dbReference type="EMBL" id="KAL2285930.1"/>
    </source>
</evidence>
<accession>A0ABR4EU06</accession>
<sequence>MSNESFIDYEYDWLAEWWTLAFLLLMATGSEQSEYFVIAPLPPEAFSLATRELQGGSFSQMQSLPIRGPYPIIHREYTLVFLREPDHGRLRLGLTTHTPEGKLLILDPEAVAREAGDEKAMLAWRRGVGALPRWTSRTNEEGENQL</sequence>
<reference evidence="1 2" key="1">
    <citation type="submission" date="2024-03" db="EMBL/GenBank/DDBJ databases">
        <title>A high-quality draft genome sequence of Diaporthe vaccinii, a causative agent of upright dieback and viscid rot disease in cranberry plants.</title>
        <authorList>
            <person name="Sarrasin M."/>
            <person name="Lang B.F."/>
            <person name="Burger G."/>
        </authorList>
    </citation>
    <scope>NUCLEOTIDE SEQUENCE [LARGE SCALE GENOMIC DNA]</scope>
    <source>
        <strain evidence="1 2">IS7</strain>
    </source>
</reference>
<keyword evidence="2" id="KW-1185">Reference proteome</keyword>
<proteinExistence type="predicted"/>
<protein>
    <submittedName>
        <fullName evidence="1">Uncharacterized protein</fullName>
    </submittedName>
</protein>
<comment type="caution">
    <text evidence="1">The sequence shown here is derived from an EMBL/GenBank/DDBJ whole genome shotgun (WGS) entry which is preliminary data.</text>
</comment>
<dbReference type="Proteomes" id="UP001600888">
    <property type="component" value="Unassembled WGS sequence"/>
</dbReference>